<evidence type="ECO:0000313" key="2">
    <source>
        <dbReference type="WBParaSite" id="ES5_v2.g21295.t1"/>
    </source>
</evidence>
<protein>
    <submittedName>
        <fullName evidence="2">Uncharacterized protein</fullName>
    </submittedName>
</protein>
<dbReference type="WBParaSite" id="ES5_v2.g21295.t1">
    <property type="protein sequence ID" value="ES5_v2.g21295.t1"/>
    <property type="gene ID" value="ES5_v2.g21295"/>
</dbReference>
<dbReference type="Proteomes" id="UP000887579">
    <property type="component" value="Unplaced"/>
</dbReference>
<sequence>MTQMPAPASLIEALEAHLHHLEGGKGPAPSACQQIVTQQLQTAHQKPTNNLSNMSSGIDEVARQRYIEEEKERLRQYEEQRQKQFNQQPQNTFNPFDSRPQQQQGPPPQQQQQQQPPQYQPQQQQQQSNNDHLMFPPNNGQHQKYERCNA</sequence>
<evidence type="ECO:0000313" key="1">
    <source>
        <dbReference type="Proteomes" id="UP000887579"/>
    </source>
</evidence>
<name>A0AC34FVS5_9BILA</name>
<reference evidence="2" key="1">
    <citation type="submission" date="2022-11" db="UniProtKB">
        <authorList>
            <consortium name="WormBaseParasite"/>
        </authorList>
    </citation>
    <scope>IDENTIFICATION</scope>
</reference>
<accession>A0AC34FVS5</accession>
<organism evidence="1 2">
    <name type="scientific">Panagrolaimus sp. ES5</name>
    <dbReference type="NCBI Taxonomy" id="591445"/>
    <lineage>
        <taxon>Eukaryota</taxon>
        <taxon>Metazoa</taxon>
        <taxon>Ecdysozoa</taxon>
        <taxon>Nematoda</taxon>
        <taxon>Chromadorea</taxon>
        <taxon>Rhabditida</taxon>
        <taxon>Tylenchina</taxon>
        <taxon>Panagrolaimomorpha</taxon>
        <taxon>Panagrolaimoidea</taxon>
        <taxon>Panagrolaimidae</taxon>
        <taxon>Panagrolaimus</taxon>
    </lineage>
</organism>
<proteinExistence type="predicted"/>